<dbReference type="OrthoDB" id="275301at2759"/>
<evidence type="ECO:0000256" key="6">
    <source>
        <dbReference type="RuleBase" id="RU000304"/>
    </source>
</evidence>
<dbReference type="STRING" id="74649.A0A2P6QCN9"/>
<keyword evidence="9" id="KW-1185">Reference proteome</keyword>
<dbReference type="PANTHER" id="PTHR48011:SF76">
    <property type="entry name" value="MITOGEN-ACTIVATED PROTEIN KINASE KINASE KINASE 15"/>
    <property type="match status" value="1"/>
</dbReference>
<reference evidence="8 9" key="1">
    <citation type="journal article" date="2018" name="Nat. Genet.">
        <title>The Rosa genome provides new insights in the design of modern roses.</title>
        <authorList>
            <person name="Bendahmane M."/>
        </authorList>
    </citation>
    <scope>NUCLEOTIDE SEQUENCE [LARGE SCALE GENOMIC DNA]</scope>
    <source>
        <strain evidence="9">cv. Old Blush</strain>
    </source>
</reference>
<keyword evidence="1 8" id="KW-0808">Transferase</keyword>
<evidence type="ECO:0000256" key="4">
    <source>
        <dbReference type="ARBA" id="ARBA00022840"/>
    </source>
</evidence>
<dbReference type="PROSITE" id="PS50011">
    <property type="entry name" value="PROTEIN_KINASE_DOM"/>
    <property type="match status" value="1"/>
</dbReference>
<dbReference type="Pfam" id="PF00069">
    <property type="entry name" value="Pkinase"/>
    <property type="match status" value="1"/>
</dbReference>
<dbReference type="EMBL" id="PDCK01000043">
    <property type="protein sequence ID" value="PRQ31924.1"/>
    <property type="molecule type" value="Genomic_DNA"/>
</dbReference>
<proteinExistence type="inferred from homology"/>
<protein>
    <submittedName>
        <fullName evidence="8">Putative mitogen-activated protein kinase kinase kinase STE-STE11 family</fullName>
        <ecNumber evidence="8">2.7.11.25</ecNumber>
    </submittedName>
</protein>
<dbReference type="SUPFAM" id="SSF56112">
    <property type="entry name" value="Protein kinase-like (PK-like)"/>
    <property type="match status" value="1"/>
</dbReference>
<dbReference type="PANTHER" id="PTHR48011">
    <property type="entry name" value="CCR4-NOT TRANSCRIPTIONAL COMPLEX SUBUNIT CAF120-RELATED"/>
    <property type="match status" value="1"/>
</dbReference>
<gene>
    <name evidence="8" type="ORF">RchiOBHm_Chr5g0040771</name>
</gene>
<dbReference type="Gene3D" id="1.10.510.10">
    <property type="entry name" value="Transferase(Phosphotransferase) domain 1"/>
    <property type="match status" value="1"/>
</dbReference>
<dbReference type="GO" id="GO:0005524">
    <property type="term" value="F:ATP binding"/>
    <property type="evidence" value="ECO:0007669"/>
    <property type="project" value="UniProtKB-UniRule"/>
</dbReference>
<evidence type="ECO:0000259" key="7">
    <source>
        <dbReference type="PROSITE" id="PS50011"/>
    </source>
</evidence>
<organism evidence="8 9">
    <name type="scientific">Rosa chinensis</name>
    <name type="common">China rose</name>
    <dbReference type="NCBI Taxonomy" id="74649"/>
    <lineage>
        <taxon>Eukaryota</taxon>
        <taxon>Viridiplantae</taxon>
        <taxon>Streptophyta</taxon>
        <taxon>Embryophyta</taxon>
        <taxon>Tracheophyta</taxon>
        <taxon>Spermatophyta</taxon>
        <taxon>Magnoliopsida</taxon>
        <taxon>eudicotyledons</taxon>
        <taxon>Gunneridae</taxon>
        <taxon>Pentapetalae</taxon>
        <taxon>rosids</taxon>
        <taxon>fabids</taxon>
        <taxon>Rosales</taxon>
        <taxon>Rosaceae</taxon>
        <taxon>Rosoideae</taxon>
        <taxon>Rosoideae incertae sedis</taxon>
        <taxon>Rosa</taxon>
    </lineage>
</organism>
<dbReference type="GO" id="GO:0004709">
    <property type="term" value="F:MAP kinase kinase kinase activity"/>
    <property type="evidence" value="ECO:0007669"/>
    <property type="project" value="UniProtKB-EC"/>
</dbReference>
<keyword evidence="3 8" id="KW-0418">Kinase</keyword>
<keyword evidence="6" id="KW-0723">Serine/threonine-protein kinase</keyword>
<evidence type="ECO:0000313" key="8">
    <source>
        <dbReference type="EMBL" id="PRQ31924.1"/>
    </source>
</evidence>
<evidence type="ECO:0000256" key="2">
    <source>
        <dbReference type="ARBA" id="ARBA00022741"/>
    </source>
</evidence>
<dbReference type="EC" id="2.7.11.25" evidence="8"/>
<dbReference type="AlphaFoldDB" id="A0A2P6QCN9"/>
<dbReference type="InterPro" id="IPR008271">
    <property type="entry name" value="Ser/Thr_kinase_AS"/>
</dbReference>
<dbReference type="InterPro" id="IPR017441">
    <property type="entry name" value="Protein_kinase_ATP_BS"/>
</dbReference>
<name>A0A2P6QCN9_ROSCH</name>
<feature type="binding site" evidence="5">
    <location>
        <position position="34"/>
    </location>
    <ligand>
        <name>ATP</name>
        <dbReference type="ChEBI" id="CHEBI:30616"/>
    </ligand>
</feature>
<evidence type="ECO:0000256" key="1">
    <source>
        <dbReference type="ARBA" id="ARBA00022679"/>
    </source>
</evidence>
<evidence type="ECO:0000256" key="5">
    <source>
        <dbReference type="PROSITE-ProRule" id="PRU10141"/>
    </source>
</evidence>
<dbReference type="SMART" id="SM00220">
    <property type="entry name" value="S_TKc"/>
    <property type="match status" value="1"/>
</dbReference>
<evidence type="ECO:0000256" key="3">
    <source>
        <dbReference type="ARBA" id="ARBA00022777"/>
    </source>
</evidence>
<dbReference type="InterPro" id="IPR052751">
    <property type="entry name" value="Plant_MAPKKK"/>
</dbReference>
<dbReference type="CDD" id="cd06606">
    <property type="entry name" value="STKc_MAPKKK"/>
    <property type="match status" value="1"/>
</dbReference>
<keyword evidence="2 5" id="KW-0547">Nucleotide-binding</keyword>
<dbReference type="PROSITE" id="PS00107">
    <property type="entry name" value="PROTEIN_KINASE_ATP"/>
    <property type="match status" value="1"/>
</dbReference>
<keyword evidence="4 5" id="KW-0067">ATP-binding</keyword>
<dbReference type="PROSITE" id="PS00108">
    <property type="entry name" value="PROTEIN_KINASE_ST"/>
    <property type="match status" value="1"/>
</dbReference>
<evidence type="ECO:0000313" key="9">
    <source>
        <dbReference type="Proteomes" id="UP000238479"/>
    </source>
</evidence>
<dbReference type="InterPro" id="IPR011009">
    <property type="entry name" value="Kinase-like_dom_sf"/>
</dbReference>
<accession>A0A2P6QCN9</accession>
<dbReference type="Gramene" id="PRQ31924">
    <property type="protein sequence ID" value="PRQ31924"/>
    <property type="gene ID" value="RchiOBHm_Chr5g0040771"/>
</dbReference>
<dbReference type="Proteomes" id="UP000238479">
    <property type="component" value="Chromosome 5"/>
</dbReference>
<sequence length="485" mass="53616">MVMEWTRGPTIGRGSTATVSLATSALSGEVFAVKSAELSQSSFLQKEQCFLSKLSSPHVVKYIGCDVSTEHNEPMYNLFMEYIPGGALSDAIQSHGKELEECMIQSYTRQIVQGLEYLHSIGLAHCDIKSQNILVSEESAKIKIADLGCAKLVHEASTSAFSGTPVFMAPEVARGEEQGFEADIWALGCTLIEMATGGNSPWPDVSDPVSALYRIGFSGDLPEFPRWLSKEGKDFLNKCLTTCPRERWTAKKLLEHPFLKDYSMGSTTLSSSPISVLDQGLWDSFEVFEEAPQNQVCESICSSSSPQERIKMLIGGTCSAFSGIPNWEFDGNWCTVRSNGAEDSQALLKSNNVIVAISEQEYMTATVASDMDSIIDEELHSSMCDDNEEIDSECFVESNSRIGSDGDFVISYIVTDDSFVNNLDIEQDTRNYSFIHSHCYHSCFDFSGQSVVLKFLLLMSSLFCVSLVQCHMTDQFLYRVNAFIC</sequence>
<feature type="domain" description="Protein kinase" evidence="7">
    <location>
        <begin position="5"/>
        <end position="259"/>
    </location>
</feature>
<comment type="caution">
    <text evidence="8">The sequence shown here is derived from an EMBL/GenBank/DDBJ whole genome shotgun (WGS) entry which is preliminary data.</text>
</comment>
<dbReference type="InterPro" id="IPR000719">
    <property type="entry name" value="Prot_kinase_dom"/>
</dbReference>
<dbReference type="OMA" id="ANSFNMW"/>
<comment type="similarity">
    <text evidence="6">Belongs to the protein kinase superfamily.</text>
</comment>